<comment type="caution">
    <text evidence="2">The sequence shown here is derived from an EMBL/GenBank/DDBJ whole genome shotgun (WGS) entry which is preliminary data.</text>
</comment>
<evidence type="ECO:0000313" key="3">
    <source>
        <dbReference type="Proteomes" id="UP000018877"/>
    </source>
</evidence>
<dbReference type="AlphaFoldDB" id="A0AB94IRZ9"/>
<dbReference type="RefSeq" id="WP_024027417.1">
    <property type="nucleotide sequence ID" value="NZ_ALAN01000040.1"/>
</dbReference>
<accession>A0AB94IRZ9</accession>
<reference evidence="2 3" key="1">
    <citation type="journal article" date="2014" name="Environ. Microbiol.">
        <title>The nitrate-ammonifying and nosZ-carrying bacterium Bacillus vireti is a potent source and sink for nitric and nitrous oxide under high nitrate conditions.</title>
        <authorList>
            <person name="Mania D."/>
            <person name="Heylen K."/>
            <person name="van Spanning R.J."/>
            <person name="Frostegard A."/>
        </authorList>
    </citation>
    <scope>NUCLEOTIDE SEQUENCE [LARGE SCALE GENOMIC DNA]</scope>
    <source>
        <strain evidence="2 3">LMG 21834</strain>
    </source>
</reference>
<gene>
    <name evidence="2" type="ORF">BAVI_06014</name>
</gene>
<organism evidence="2 3">
    <name type="scientific">Neobacillus vireti LMG 21834</name>
    <dbReference type="NCBI Taxonomy" id="1131730"/>
    <lineage>
        <taxon>Bacteria</taxon>
        <taxon>Bacillati</taxon>
        <taxon>Bacillota</taxon>
        <taxon>Bacilli</taxon>
        <taxon>Bacillales</taxon>
        <taxon>Bacillaceae</taxon>
        <taxon>Neobacillus</taxon>
    </lineage>
</organism>
<name>A0AB94IRZ9_9BACI</name>
<protein>
    <recommendedName>
        <fullName evidence="4">Phage protein</fullName>
    </recommendedName>
</protein>
<proteinExistence type="predicted"/>
<dbReference type="Proteomes" id="UP000018877">
    <property type="component" value="Unassembled WGS sequence"/>
</dbReference>
<evidence type="ECO:0000256" key="1">
    <source>
        <dbReference type="SAM" id="MobiDB-lite"/>
    </source>
</evidence>
<sequence length="304" mass="35408">MSGWVKLTKQFTNDELWFNVTAFRLYVWILLKAAYADGIVLNGIKLKKGQYVRAYSQLGEDLMYIEGRAKKAIAKSTVKRAVDKLVKKGLLLAEETSLGTLFTVVNSDDFKCLDGTGDFFCPPFRETDVEHSENDNKTELEQNKRNQEFKNVRNNDQHPHPENWKNISYERQEKTDNQKCRIPADNNTKQKEIRIERVSSRFITLRNNGVFLNRKDELAIERISELPLKIEQLESLLEEVFREHRRRNPNGKINSALYCEKVILTILEAEKNSKQPKKTKKESMTDRVERLIQEGKISLQEDSP</sequence>
<evidence type="ECO:0008006" key="4">
    <source>
        <dbReference type="Google" id="ProtNLM"/>
    </source>
</evidence>
<dbReference type="EMBL" id="ALAN01000040">
    <property type="protein sequence ID" value="ETI69738.1"/>
    <property type="molecule type" value="Genomic_DNA"/>
</dbReference>
<feature type="region of interest" description="Disordered" evidence="1">
    <location>
        <begin position="129"/>
        <end position="163"/>
    </location>
</feature>
<evidence type="ECO:0000313" key="2">
    <source>
        <dbReference type="EMBL" id="ETI69738.1"/>
    </source>
</evidence>
<keyword evidence="3" id="KW-1185">Reference proteome</keyword>